<evidence type="ECO:0000313" key="7">
    <source>
        <dbReference type="EMBL" id="QDU84249.1"/>
    </source>
</evidence>
<evidence type="ECO:0000259" key="5">
    <source>
        <dbReference type="Pfam" id="PF25917"/>
    </source>
</evidence>
<keyword evidence="4" id="KW-0472">Membrane</keyword>
<dbReference type="Proteomes" id="UP000319342">
    <property type="component" value="Chromosome"/>
</dbReference>
<dbReference type="RefSeq" id="WP_145185454.1">
    <property type="nucleotide sequence ID" value="NZ_CP036290.1"/>
</dbReference>
<proteinExistence type="inferred from homology"/>
<reference evidence="7 8" key="1">
    <citation type="submission" date="2019-02" db="EMBL/GenBank/DDBJ databases">
        <title>Deep-cultivation of Planctomycetes and their phenomic and genomic characterization uncovers novel biology.</title>
        <authorList>
            <person name="Wiegand S."/>
            <person name="Jogler M."/>
            <person name="Boedeker C."/>
            <person name="Pinto D."/>
            <person name="Vollmers J."/>
            <person name="Rivas-Marin E."/>
            <person name="Kohn T."/>
            <person name="Peeters S.H."/>
            <person name="Heuer A."/>
            <person name="Rast P."/>
            <person name="Oberbeckmann S."/>
            <person name="Bunk B."/>
            <person name="Jeske O."/>
            <person name="Meyerdierks A."/>
            <person name="Storesund J.E."/>
            <person name="Kallscheuer N."/>
            <person name="Luecker S."/>
            <person name="Lage O.M."/>
            <person name="Pohl T."/>
            <person name="Merkel B.J."/>
            <person name="Hornburger P."/>
            <person name="Mueller R.-W."/>
            <person name="Bruemmer F."/>
            <person name="Labrenz M."/>
            <person name="Spormann A.M."/>
            <person name="Op den Camp H."/>
            <person name="Overmann J."/>
            <person name="Amann R."/>
            <person name="Jetten M.S.M."/>
            <person name="Mascher T."/>
            <person name="Medema M.H."/>
            <person name="Devos D.P."/>
            <person name="Kaster A.-K."/>
            <person name="Ovreas L."/>
            <person name="Rohde M."/>
            <person name="Galperin M.Y."/>
            <person name="Jogler C."/>
        </authorList>
    </citation>
    <scope>NUCLEOTIDE SEQUENCE [LARGE SCALE GENOMIC DNA]</scope>
    <source>
        <strain evidence="7 8">Pla163</strain>
    </source>
</reference>
<keyword evidence="8" id="KW-1185">Reference proteome</keyword>
<evidence type="ECO:0000256" key="3">
    <source>
        <dbReference type="ARBA" id="ARBA00022448"/>
    </source>
</evidence>
<evidence type="ECO:0000256" key="2">
    <source>
        <dbReference type="ARBA" id="ARBA00009477"/>
    </source>
</evidence>
<dbReference type="GO" id="GO:0015562">
    <property type="term" value="F:efflux transmembrane transporter activity"/>
    <property type="evidence" value="ECO:0007669"/>
    <property type="project" value="TreeGrafter"/>
</dbReference>
<evidence type="ECO:0000259" key="6">
    <source>
        <dbReference type="Pfam" id="PF25967"/>
    </source>
</evidence>
<dbReference type="OrthoDB" id="9781888at2"/>
<comment type="similarity">
    <text evidence="2">Belongs to the membrane fusion protein (MFP) (TC 8.A.1) family.</text>
</comment>
<dbReference type="GO" id="GO:1990281">
    <property type="term" value="C:efflux pump complex"/>
    <property type="evidence" value="ECO:0007669"/>
    <property type="project" value="TreeGrafter"/>
</dbReference>
<evidence type="ECO:0000313" key="8">
    <source>
        <dbReference type="Proteomes" id="UP000319342"/>
    </source>
</evidence>
<keyword evidence="4" id="KW-1133">Transmembrane helix</keyword>
<dbReference type="Gene3D" id="1.10.287.470">
    <property type="entry name" value="Helix hairpin bin"/>
    <property type="match status" value="1"/>
</dbReference>
<accession>A0A518CYE2</accession>
<comment type="subcellular location">
    <subcellularLocation>
        <location evidence="1">Cell envelope</location>
    </subcellularLocation>
</comment>
<dbReference type="PANTHER" id="PTHR30469">
    <property type="entry name" value="MULTIDRUG RESISTANCE PROTEIN MDTA"/>
    <property type="match status" value="1"/>
</dbReference>
<dbReference type="Gene3D" id="2.40.420.20">
    <property type="match status" value="1"/>
</dbReference>
<feature type="domain" description="Multidrug resistance protein MdtA-like C-terminal permuted SH3" evidence="6">
    <location>
        <begin position="314"/>
        <end position="368"/>
    </location>
</feature>
<dbReference type="Pfam" id="PF25917">
    <property type="entry name" value="BSH_RND"/>
    <property type="match status" value="1"/>
</dbReference>
<dbReference type="Pfam" id="PF25967">
    <property type="entry name" value="RND-MFP_C"/>
    <property type="match status" value="1"/>
</dbReference>
<dbReference type="EMBL" id="CP036290">
    <property type="protein sequence ID" value="QDU84249.1"/>
    <property type="molecule type" value="Genomic_DNA"/>
</dbReference>
<dbReference type="AlphaFoldDB" id="A0A518CYE2"/>
<name>A0A518CYE2_9BACT</name>
<feature type="transmembrane region" description="Helical" evidence="4">
    <location>
        <begin position="12"/>
        <end position="34"/>
    </location>
</feature>
<sequence>MRTSSTDTAPPLRQLVLVLIVLGASAVVTAMLVLSRDRAVSVPPEVVVPTVEVMTVHAADVPITIESTGRLEPVARLDLSSQLAARVTALGDDFESGAEVRAGDLLVELERSDFQLAVARAEAALAEVRAALELEEAQAETSVSEWKLIGTGEPSALVRREPQLAQARARVGTAEVQLEQALTNLERTRITAPFDGRITERRIELGQYAAPGQVMGTLVGVDEWEVRLAVSGSDQPYLAAANTFDPQAEPNVRLFLDGDGGPTLAAQVVRMSPEVDPRTQTLEVYARVLLDEGMRPSAGRFVQALIEGRVIEGAIVLPRSALRGGDEVLVIGAASQVFRRPVHVARRDSNSVVITGGLRPGERVVVSSLPISADGMEVRVLNAATPETAAPNGARVLEGSDQ</sequence>
<dbReference type="Gene3D" id="2.40.30.170">
    <property type="match status" value="1"/>
</dbReference>
<gene>
    <name evidence="7" type="primary">mdtA_2</name>
    <name evidence="7" type="ORF">Pla163_13560</name>
</gene>
<evidence type="ECO:0000256" key="1">
    <source>
        <dbReference type="ARBA" id="ARBA00004196"/>
    </source>
</evidence>
<organism evidence="7 8">
    <name type="scientific">Rohdeia mirabilis</name>
    <dbReference type="NCBI Taxonomy" id="2528008"/>
    <lineage>
        <taxon>Bacteria</taxon>
        <taxon>Pseudomonadati</taxon>
        <taxon>Planctomycetota</taxon>
        <taxon>Planctomycetia</taxon>
        <taxon>Planctomycetia incertae sedis</taxon>
        <taxon>Rohdeia</taxon>
    </lineage>
</organism>
<dbReference type="InterPro" id="IPR058627">
    <property type="entry name" value="MdtA-like_C"/>
</dbReference>
<dbReference type="Gene3D" id="2.40.50.100">
    <property type="match status" value="1"/>
</dbReference>
<keyword evidence="4" id="KW-0812">Transmembrane</keyword>
<dbReference type="InterPro" id="IPR006143">
    <property type="entry name" value="RND_pump_MFP"/>
</dbReference>
<keyword evidence="3" id="KW-0813">Transport</keyword>
<dbReference type="InterPro" id="IPR058625">
    <property type="entry name" value="MdtA-like_BSH"/>
</dbReference>
<evidence type="ECO:0000256" key="4">
    <source>
        <dbReference type="SAM" id="Phobius"/>
    </source>
</evidence>
<feature type="domain" description="Multidrug resistance protein MdtA-like barrel-sandwich hybrid" evidence="5">
    <location>
        <begin position="93"/>
        <end position="217"/>
    </location>
</feature>
<dbReference type="SUPFAM" id="SSF111369">
    <property type="entry name" value="HlyD-like secretion proteins"/>
    <property type="match status" value="1"/>
</dbReference>
<dbReference type="NCBIfam" id="TIGR01730">
    <property type="entry name" value="RND_mfp"/>
    <property type="match status" value="1"/>
</dbReference>
<protein>
    <submittedName>
        <fullName evidence="7">Multidrug resistance protein MdtA</fullName>
    </submittedName>
</protein>